<proteinExistence type="predicted"/>
<dbReference type="EMBL" id="JBANRG010000004">
    <property type="protein sequence ID" value="KAK7467592.1"/>
    <property type="molecule type" value="Genomic_DNA"/>
</dbReference>
<sequence length="219" mass="23849">MQTVHELENHQAPPPIPSPTPTTQEAPDPLSESINPRLSALSLEDTRGEPINGLPPISTSGSQTSVLFTGWAEQEEMGWEGITREERDTLEEDIFGSELSSLSEEDGENEWTDTSSSNSAYSPESASSESQDSDSSSSENEDDNSGTEPTLIIAPTPRLEPALIAHSGSVASSLRADDGHELTRPGLQHHEEVTARRRALRPRPFDLKTSRFTLDRVST</sequence>
<feature type="compositionally biased region" description="Basic and acidic residues" evidence="1">
    <location>
        <begin position="175"/>
        <end position="195"/>
    </location>
</feature>
<gene>
    <name evidence="2" type="ORF">VKT23_004645</name>
</gene>
<protein>
    <submittedName>
        <fullName evidence="2">Uncharacterized protein</fullName>
    </submittedName>
</protein>
<name>A0ABR1JUQ4_9AGAR</name>
<comment type="caution">
    <text evidence="2">The sequence shown here is derived from an EMBL/GenBank/DDBJ whole genome shotgun (WGS) entry which is preliminary data.</text>
</comment>
<keyword evidence="3" id="KW-1185">Reference proteome</keyword>
<organism evidence="2 3">
    <name type="scientific">Marasmiellus scandens</name>
    <dbReference type="NCBI Taxonomy" id="2682957"/>
    <lineage>
        <taxon>Eukaryota</taxon>
        <taxon>Fungi</taxon>
        <taxon>Dikarya</taxon>
        <taxon>Basidiomycota</taxon>
        <taxon>Agaricomycotina</taxon>
        <taxon>Agaricomycetes</taxon>
        <taxon>Agaricomycetidae</taxon>
        <taxon>Agaricales</taxon>
        <taxon>Marasmiineae</taxon>
        <taxon>Omphalotaceae</taxon>
        <taxon>Marasmiellus</taxon>
    </lineage>
</organism>
<feature type="region of interest" description="Disordered" evidence="1">
    <location>
        <begin position="1"/>
        <end position="202"/>
    </location>
</feature>
<reference evidence="2 3" key="1">
    <citation type="submission" date="2024-01" db="EMBL/GenBank/DDBJ databases">
        <title>A draft genome for the cacao thread blight pathogen Marasmiellus scandens.</title>
        <authorList>
            <person name="Baruah I.K."/>
            <person name="Leung J."/>
            <person name="Bukari Y."/>
            <person name="Amoako-Attah I."/>
            <person name="Meinhardt L.W."/>
            <person name="Bailey B.A."/>
            <person name="Cohen S.P."/>
        </authorList>
    </citation>
    <scope>NUCLEOTIDE SEQUENCE [LARGE SCALE GENOMIC DNA]</scope>
    <source>
        <strain evidence="2 3">GH-19</strain>
    </source>
</reference>
<evidence type="ECO:0000313" key="2">
    <source>
        <dbReference type="EMBL" id="KAK7467592.1"/>
    </source>
</evidence>
<evidence type="ECO:0000313" key="3">
    <source>
        <dbReference type="Proteomes" id="UP001498398"/>
    </source>
</evidence>
<feature type="compositionally biased region" description="Low complexity" evidence="1">
    <location>
        <begin position="115"/>
        <end position="138"/>
    </location>
</feature>
<dbReference type="Proteomes" id="UP001498398">
    <property type="component" value="Unassembled WGS sequence"/>
</dbReference>
<evidence type="ECO:0000256" key="1">
    <source>
        <dbReference type="SAM" id="MobiDB-lite"/>
    </source>
</evidence>
<accession>A0ABR1JUQ4</accession>
<feature type="compositionally biased region" description="Polar residues" evidence="1">
    <location>
        <begin position="57"/>
        <end position="67"/>
    </location>
</feature>